<dbReference type="InterPro" id="IPR052935">
    <property type="entry name" value="Mg2+_PAP"/>
</dbReference>
<dbReference type="GO" id="GO:0008195">
    <property type="term" value="F:phosphatidate phosphatase activity"/>
    <property type="evidence" value="ECO:0007669"/>
    <property type="project" value="InterPro"/>
</dbReference>
<feature type="domain" description="Phosphatidate phosphatase APP1 catalytic" evidence="2">
    <location>
        <begin position="217"/>
        <end position="372"/>
    </location>
</feature>
<dbReference type="AlphaFoldDB" id="A0A8H3C4I2"/>
<proteinExistence type="predicted"/>
<protein>
    <recommendedName>
        <fullName evidence="2">Phosphatidate phosphatase APP1 catalytic domain-containing protein</fullName>
    </recommendedName>
</protein>
<feature type="compositionally biased region" description="Low complexity" evidence="1">
    <location>
        <begin position="19"/>
        <end position="39"/>
    </location>
</feature>
<reference evidence="3" key="1">
    <citation type="submission" date="2021-01" db="EMBL/GenBank/DDBJ databases">
        <authorList>
            <person name="Kaushik A."/>
        </authorList>
    </citation>
    <scope>NUCLEOTIDE SEQUENCE</scope>
    <source>
        <strain evidence="3">AG1-1C</strain>
    </source>
</reference>
<evidence type="ECO:0000259" key="2">
    <source>
        <dbReference type="Pfam" id="PF09949"/>
    </source>
</evidence>
<organism evidence="3 4">
    <name type="scientific">Rhizoctonia solani</name>
    <dbReference type="NCBI Taxonomy" id="456999"/>
    <lineage>
        <taxon>Eukaryota</taxon>
        <taxon>Fungi</taxon>
        <taxon>Dikarya</taxon>
        <taxon>Basidiomycota</taxon>
        <taxon>Agaricomycotina</taxon>
        <taxon>Agaricomycetes</taxon>
        <taxon>Cantharellales</taxon>
        <taxon>Ceratobasidiaceae</taxon>
        <taxon>Rhizoctonia</taxon>
    </lineage>
</organism>
<dbReference type="PANTHER" id="PTHR28208">
    <property type="entry name" value="PHOSPHATIDATE PHOSPHATASE APP1"/>
    <property type="match status" value="1"/>
</dbReference>
<gene>
    <name evidence="3" type="ORF">RDB_LOCUS175662</name>
</gene>
<dbReference type="Pfam" id="PF09949">
    <property type="entry name" value="APP1_cat"/>
    <property type="match status" value="1"/>
</dbReference>
<dbReference type="PANTHER" id="PTHR28208:SF1">
    <property type="entry name" value="FILAMENT ORGANIZATION PROTEIN APP1-LIKE, PUTATIVE (AFU_ORTHOLOGUE AFUA_1G06650)-RELATED"/>
    <property type="match status" value="1"/>
</dbReference>
<accession>A0A8H3C4I2</accession>
<dbReference type="Proteomes" id="UP000663846">
    <property type="component" value="Unassembled WGS sequence"/>
</dbReference>
<name>A0A8H3C4I2_9AGAM</name>
<comment type="caution">
    <text evidence="3">The sequence shown here is derived from an EMBL/GenBank/DDBJ whole genome shotgun (WGS) entry which is preliminary data.</text>
</comment>
<sequence>MTSPTGKSQRLHDLFDKITSQSPSQPTTQPPSHSQPDTTYTIPRTTRLIAFDNTAFSPPRQSTCAAFPSGICPSTQPNANAIPARPSESHTHIAEFVIAYMSARSGDAGIMDDIIANIVSSLGIVKRNGPEEENVRRRVAMFLGFMKPNERAVLVSQNPERERQVVLGGPSSGNGISADLRWVQGRGTREVVWKVLTSPEDERVFEMRTFVPGDSGWVVVSDVDDTIKVSQVNNRIALLRHTFVSDPSAVPGMPELYTSLNAQLNNPAWFYLSASPWQLYPFLHDFINAPGHYPRGQLILRDMSRGAMPVYLSALTMGTQAYKVDRLSKIHEWLPEPARRVVLIGDSTQKDPESYGEVARKWPNWVGAIWIRVVRGVDERKEKDLNDPKRFEKAFEKVDGRVWKTFTDPNQLQAAVAGLRAN</sequence>
<dbReference type="InterPro" id="IPR019236">
    <property type="entry name" value="APP1_cat"/>
</dbReference>
<dbReference type="GO" id="GO:0030479">
    <property type="term" value="C:actin cortical patch"/>
    <property type="evidence" value="ECO:0007669"/>
    <property type="project" value="TreeGrafter"/>
</dbReference>
<dbReference type="EMBL" id="CAJMWS010001013">
    <property type="protein sequence ID" value="CAE6471178.1"/>
    <property type="molecule type" value="Genomic_DNA"/>
</dbReference>
<evidence type="ECO:0000313" key="4">
    <source>
        <dbReference type="Proteomes" id="UP000663846"/>
    </source>
</evidence>
<evidence type="ECO:0000313" key="3">
    <source>
        <dbReference type="EMBL" id="CAE6471178.1"/>
    </source>
</evidence>
<feature type="region of interest" description="Disordered" evidence="1">
    <location>
        <begin position="1"/>
        <end position="40"/>
    </location>
</feature>
<evidence type="ECO:0000256" key="1">
    <source>
        <dbReference type="SAM" id="MobiDB-lite"/>
    </source>
</evidence>